<dbReference type="PANTHER" id="PTHR42799">
    <property type="entry name" value="MITOCHONDRIAL PEPTIDE METHIONINE SULFOXIDE REDUCTASE"/>
    <property type="match status" value="1"/>
</dbReference>
<dbReference type="GO" id="GO:0033744">
    <property type="term" value="F:L-methionine:thioredoxin-disulfide S-oxidoreductase activity"/>
    <property type="evidence" value="ECO:0007669"/>
    <property type="project" value="RHEA"/>
</dbReference>
<dbReference type="KEGG" id="aoc:Aocu_09280"/>
<dbReference type="GO" id="GO:0034599">
    <property type="term" value="P:cellular response to oxidative stress"/>
    <property type="evidence" value="ECO:0007669"/>
    <property type="project" value="TreeGrafter"/>
</dbReference>
<dbReference type="EMBL" id="LK028559">
    <property type="protein sequence ID" value="CDR31001.1"/>
    <property type="molecule type" value="Genomic_DNA"/>
</dbReference>
<keyword evidence="1 4" id="KW-0560">Oxidoreductase</keyword>
<name>A0A061AHA3_9MOLU</name>
<dbReference type="GO" id="GO:0005737">
    <property type="term" value="C:cytoplasm"/>
    <property type="evidence" value="ECO:0007669"/>
    <property type="project" value="TreeGrafter"/>
</dbReference>
<dbReference type="SUPFAM" id="SSF55068">
    <property type="entry name" value="Peptide methionine sulfoxide reductase"/>
    <property type="match status" value="1"/>
</dbReference>
<dbReference type="InParanoid" id="A0A061AHA3"/>
<gene>
    <name evidence="6" type="primary">mrsA</name>
    <name evidence="4" type="synonym">msrA</name>
    <name evidence="6" type="ORF">Aocu_09280</name>
</gene>
<dbReference type="FunCoup" id="A0A061AHA3">
    <property type="interactions" value="224"/>
</dbReference>
<feature type="active site" evidence="4">
    <location>
        <position position="10"/>
    </location>
</feature>
<dbReference type="PANTHER" id="PTHR42799:SF2">
    <property type="entry name" value="MITOCHONDRIAL PEPTIDE METHIONINE SULFOXIDE REDUCTASE"/>
    <property type="match status" value="1"/>
</dbReference>
<dbReference type="AlphaFoldDB" id="A0A061AHA3"/>
<dbReference type="InterPro" id="IPR050162">
    <property type="entry name" value="MsrA_MetSO_reductase"/>
</dbReference>
<dbReference type="Proteomes" id="UP000032434">
    <property type="component" value="Chromosome 1"/>
</dbReference>
<dbReference type="OrthoDB" id="4174719at2"/>
<dbReference type="Gene3D" id="3.30.1060.10">
    <property type="entry name" value="Peptide methionine sulphoxide reductase MsrA"/>
    <property type="match status" value="1"/>
</dbReference>
<dbReference type="EC" id="1.8.4.11" evidence="4"/>
<dbReference type="RefSeq" id="WP_045749468.1">
    <property type="nucleotide sequence ID" value="NZ_FUZK01000001.1"/>
</dbReference>
<accession>A0A061AHA3</accession>
<dbReference type="InterPro" id="IPR002569">
    <property type="entry name" value="Met_Sox_Rdtase_MsrA_dom"/>
</dbReference>
<dbReference type="PATRIC" id="fig|35623.3.peg.927"/>
<protein>
    <recommendedName>
        <fullName evidence="4">Peptide methionine sulfoxide reductase MsrA</fullName>
        <shortName evidence="4">Protein-methionine-S-oxide reductase</shortName>
        <ecNumber evidence="4">1.8.4.11</ecNumber>
    </recommendedName>
    <alternativeName>
        <fullName evidence="4">Peptide-methionine (S)-S-oxide reductase</fullName>
        <shortName evidence="4">Peptide Met(O) reductase</shortName>
    </alternativeName>
</protein>
<dbReference type="InterPro" id="IPR036509">
    <property type="entry name" value="Met_Sox_Rdtase_MsrA_sf"/>
</dbReference>
<dbReference type="HAMAP" id="MF_01401">
    <property type="entry name" value="MsrA"/>
    <property type="match status" value="1"/>
</dbReference>
<evidence type="ECO:0000259" key="5">
    <source>
        <dbReference type="Pfam" id="PF01625"/>
    </source>
</evidence>
<sequence>MKTLYLAGGCFWGVEAYFNQLKGVIDTEVGYANGNKENPTYREVCDGLATHAEAVKIVYDPQMITLDTLFNHFYRIIDPTSLNKQGNDIGVQYRSGIYYEDEDTKKVALSYIQKEQLNYKKPIVVSVEPLKNFYLAENYHQDYLKKNPTGYCHIDLNLAQEDEIK</sequence>
<reference evidence="7" key="1">
    <citation type="submission" date="2014-05" db="EMBL/GenBank/DDBJ databases">
        <authorList>
            <person name="Kube M."/>
        </authorList>
    </citation>
    <scope>NUCLEOTIDE SEQUENCE [LARGE SCALE GENOMIC DNA]</scope>
</reference>
<keyword evidence="7" id="KW-1185">Reference proteome</keyword>
<dbReference type="Pfam" id="PF01625">
    <property type="entry name" value="PMSR"/>
    <property type="match status" value="1"/>
</dbReference>
<dbReference type="NCBIfam" id="TIGR00401">
    <property type="entry name" value="msrA"/>
    <property type="match status" value="1"/>
</dbReference>
<proteinExistence type="inferred from homology"/>
<evidence type="ECO:0000256" key="1">
    <source>
        <dbReference type="ARBA" id="ARBA00023002"/>
    </source>
</evidence>
<dbReference type="STRING" id="35623.Aocu_09280"/>
<comment type="catalytic activity">
    <reaction evidence="2 4">
        <text>L-methionyl-[protein] + [thioredoxin]-disulfide + H2O = L-methionyl-(S)-S-oxide-[protein] + [thioredoxin]-dithiol</text>
        <dbReference type="Rhea" id="RHEA:14217"/>
        <dbReference type="Rhea" id="RHEA-COMP:10698"/>
        <dbReference type="Rhea" id="RHEA-COMP:10700"/>
        <dbReference type="Rhea" id="RHEA-COMP:12313"/>
        <dbReference type="Rhea" id="RHEA-COMP:12315"/>
        <dbReference type="ChEBI" id="CHEBI:15377"/>
        <dbReference type="ChEBI" id="CHEBI:16044"/>
        <dbReference type="ChEBI" id="CHEBI:29950"/>
        <dbReference type="ChEBI" id="CHEBI:44120"/>
        <dbReference type="ChEBI" id="CHEBI:50058"/>
        <dbReference type="EC" id="1.8.4.11"/>
    </reaction>
</comment>
<feature type="domain" description="Peptide methionine sulphoxide reductase MsrA" evidence="5">
    <location>
        <begin position="4"/>
        <end position="153"/>
    </location>
</feature>
<evidence type="ECO:0000256" key="2">
    <source>
        <dbReference type="ARBA" id="ARBA00047806"/>
    </source>
</evidence>
<evidence type="ECO:0000256" key="4">
    <source>
        <dbReference type="HAMAP-Rule" id="MF_01401"/>
    </source>
</evidence>
<evidence type="ECO:0000313" key="7">
    <source>
        <dbReference type="Proteomes" id="UP000032434"/>
    </source>
</evidence>
<comment type="function">
    <text evidence="4">Has an important function as a repair enzyme for proteins that have been inactivated by oxidation. Catalyzes the reversible oxidation-reduction of methionine sulfoxide in proteins to methionine.</text>
</comment>
<dbReference type="HOGENOM" id="CLU_031040_10_2_14"/>
<evidence type="ECO:0000313" key="6">
    <source>
        <dbReference type="EMBL" id="CDR31001.1"/>
    </source>
</evidence>
<organism evidence="6 7">
    <name type="scientific">Acholeplasma oculi</name>
    <dbReference type="NCBI Taxonomy" id="35623"/>
    <lineage>
        <taxon>Bacteria</taxon>
        <taxon>Bacillati</taxon>
        <taxon>Mycoplasmatota</taxon>
        <taxon>Mollicutes</taxon>
        <taxon>Acholeplasmatales</taxon>
        <taxon>Acholeplasmataceae</taxon>
        <taxon>Acholeplasma</taxon>
    </lineage>
</organism>
<evidence type="ECO:0000256" key="3">
    <source>
        <dbReference type="ARBA" id="ARBA00048782"/>
    </source>
</evidence>
<comment type="catalytic activity">
    <reaction evidence="3 4">
        <text>[thioredoxin]-disulfide + L-methionine + H2O = L-methionine (S)-S-oxide + [thioredoxin]-dithiol</text>
        <dbReference type="Rhea" id="RHEA:19993"/>
        <dbReference type="Rhea" id="RHEA-COMP:10698"/>
        <dbReference type="Rhea" id="RHEA-COMP:10700"/>
        <dbReference type="ChEBI" id="CHEBI:15377"/>
        <dbReference type="ChEBI" id="CHEBI:29950"/>
        <dbReference type="ChEBI" id="CHEBI:50058"/>
        <dbReference type="ChEBI" id="CHEBI:57844"/>
        <dbReference type="ChEBI" id="CHEBI:58772"/>
        <dbReference type="EC" id="1.8.4.11"/>
    </reaction>
</comment>
<comment type="similarity">
    <text evidence="4">Belongs to the MsrA Met sulfoxide reductase family.</text>
</comment>
<dbReference type="GO" id="GO:0008113">
    <property type="term" value="F:peptide-methionine (S)-S-oxide reductase activity"/>
    <property type="evidence" value="ECO:0007669"/>
    <property type="project" value="UniProtKB-UniRule"/>
</dbReference>